<name>A0A9X5E4C8_9CYAN</name>
<reference evidence="2 3" key="1">
    <citation type="journal article" date="2015" name="Genome Announc.">
        <title>Draft Genome Sequence of the Terrestrial Cyanobacterium Scytonema millei VB511283, Isolated from Eastern India.</title>
        <authorList>
            <person name="Sen D."/>
            <person name="Chandrababunaidu M.M."/>
            <person name="Singh D."/>
            <person name="Sanghi N."/>
            <person name="Ghorai A."/>
            <person name="Mishra G.P."/>
            <person name="Madduluri M."/>
            <person name="Adhikary S.P."/>
            <person name="Tripathy S."/>
        </authorList>
    </citation>
    <scope>NUCLEOTIDE SEQUENCE [LARGE SCALE GENOMIC DNA]</scope>
    <source>
        <strain evidence="2 3">VB511283</strain>
    </source>
</reference>
<comment type="caution">
    <text evidence="2">The sequence shown here is derived from an EMBL/GenBank/DDBJ whole genome shotgun (WGS) entry which is preliminary data.</text>
</comment>
<evidence type="ECO:0000313" key="2">
    <source>
        <dbReference type="EMBL" id="NHC34578.1"/>
    </source>
</evidence>
<dbReference type="Pfam" id="PF13692">
    <property type="entry name" value="Glyco_trans_1_4"/>
    <property type="match status" value="1"/>
</dbReference>
<keyword evidence="1" id="KW-0808">Transferase</keyword>
<dbReference type="Gene3D" id="3.40.50.2000">
    <property type="entry name" value="Glycogen Phosphorylase B"/>
    <property type="match status" value="1"/>
</dbReference>
<protein>
    <submittedName>
        <fullName evidence="2">Glycosyltransferase family 4 protein</fullName>
    </submittedName>
</protein>
<keyword evidence="3" id="KW-1185">Reference proteome</keyword>
<proteinExistence type="predicted"/>
<dbReference type="CDD" id="cd03801">
    <property type="entry name" value="GT4_PimA-like"/>
    <property type="match status" value="1"/>
</dbReference>
<dbReference type="PANTHER" id="PTHR46401">
    <property type="entry name" value="GLYCOSYLTRANSFERASE WBBK-RELATED"/>
    <property type="match status" value="1"/>
</dbReference>
<dbReference type="SUPFAM" id="SSF53756">
    <property type="entry name" value="UDP-Glycosyltransferase/glycogen phosphorylase"/>
    <property type="match status" value="1"/>
</dbReference>
<dbReference type="OrthoDB" id="9790710at2"/>
<organism evidence="2 3">
    <name type="scientific">Scytonema millei VB511283</name>
    <dbReference type="NCBI Taxonomy" id="1245923"/>
    <lineage>
        <taxon>Bacteria</taxon>
        <taxon>Bacillati</taxon>
        <taxon>Cyanobacteriota</taxon>
        <taxon>Cyanophyceae</taxon>
        <taxon>Nostocales</taxon>
        <taxon>Scytonemataceae</taxon>
        <taxon>Scytonema</taxon>
    </lineage>
</organism>
<dbReference type="GO" id="GO:0009103">
    <property type="term" value="P:lipopolysaccharide biosynthetic process"/>
    <property type="evidence" value="ECO:0007669"/>
    <property type="project" value="TreeGrafter"/>
</dbReference>
<accession>A0A9X5E4C8</accession>
<dbReference type="RefSeq" id="WP_039716859.1">
    <property type="nucleotide sequence ID" value="NZ_JTJC03000002.1"/>
</dbReference>
<dbReference type="PANTHER" id="PTHR46401:SF2">
    <property type="entry name" value="GLYCOSYLTRANSFERASE WBBK-RELATED"/>
    <property type="match status" value="1"/>
</dbReference>
<sequence length="388" mass="44021">MNIAFVTHYDIFNSNKWHPKAIGFSGTSYYKAQSLKDRFPDFEYIGPLTERHSLGTKFKRRLYRYLSTKAYYDWAAIDLQKNYARQINTKLSNSNSQLVVCPDISTIAYVECQQPIVLWTTNTYGACIDFYDDFSNLCRETIDDLVTLDRLALSKVQLAVFPSTWAAEAAINSYQIDRSKIEIVPYGANIECDRTINDIQNLVEARTTERCKLLFLGVSWYRKGGDIALKVAKKLKQLGIDVELTVVGCQPITDEPLPDYVVNVGFIKKSDPKGSDRLNQLISESHFLILPSRAETYGNVLCEANSFGVPCLTTKVGGIPSIIQDNVNGKLFALDADVKDYCEYIAHLFTNYAQYKQLAYSSFHEYETRLNWSAAGKSMQTLITEKFS</sequence>
<dbReference type="EMBL" id="JTJC03000002">
    <property type="protein sequence ID" value="NHC34578.1"/>
    <property type="molecule type" value="Genomic_DNA"/>
</dbReference>
<dbReference type="AlphaFoldDB" id="A0A9X5E4C8"/>
<dbReference type="GO" id="GO:0016757">
    <property type="term" value="F:glycosyltransferase activity"/>
    <property type="evidence" value="ECO:0007669"/>
    <property type="project" value="InterPro"/>
</dbReference>
<dbReference type="Proteomes" id="UP000031532">
    <property type="component" value="Unassembled WGS sequence"/>
</dbReference>
<evidence type="ECO:0000313" key="3">
    <source>
        <dbReference type="Proteomes" id="UP000031532"/>
    </source>
</evidence>
<gene>
    <name evidence="2" type="ORF">QH73_0007875</name>
</gene>
<evidence type="ECO:0000256" key="1">
    <source>
        <dbReference type="ARBA" id="ARBA00022679"/>
    </source>
</evidence>